<dbReference type="PATRIC" id="fig|1302272.5.peg.2601"/>
<dbReference type="AlphaFoldDB" id="A0A0R1HX84"/>
<dbReference type="Pfam" id="PF00480">
    <property type="entry name" value="ROK"/>
    <property type="match status" value="1"/>
</dbReference>
<dbReference type="GO" id="GO:0016301">
    <property type="term" value="F:kinase activity"/>
    <property type="evidence" value="ECO:0007669"/>
    <property type="project" value="UniProtKB-KW"/>
</dbReference>
<protein>
    <submittedName>
        <fullName evidence="2">Glucokinase</fullName>
    </submittedName>
</protein>
<dbReference type="STRING" id="1302272.FC96_GL002552"/>
<dbReference type="PANTHER" id="PTHR18964:SF165">
    <property type="entry name" value="BETA-GLUCOSIDE KINASE"/>
    <property type="match status" value="1"/>
</dbReference>
<name>A0A0R1HX84_9LACO</name>
<evidence type="ECO:0000256" key="1">
    <source>
        <dbReference type="ARBA" id="ARBA00006479"/>
    </source>
</evidence>
<sequence length="286" mass="30127">MQEQFLAFDVGGTTIKYALVDKQQTITNRGSVGTDHNRNRAILTQLTRITQQTLSQQPLAGIGVSTAGIVSEDGGIKYAGPTIPNYQGTPIKAHLQSASHLPVDVVNDVDAALLGETVAGQAIHATSVYCVALGTGIGGAFAINGQLYSGAHGNANSIGYTSYHESDQTTYEQRAATLSLQSMVEPYGISVIEAFEQARNNQKSALTIIQNWSDNVAAGLANVLLLLDPEVLILGGAVAKQGDFLVSLLTQSLSKFVPAGLLKTVIRASTLSNDAQIYGAVSHFLK</sequence>
<dbReference type="Proteomes" id="UP000050911">
    <property type="component" value="Unassembled WGS sequence"/>
</dbReference>
<keyword evidence="3" id="KW-1185">Reference proteome</keyword>
<evidence type="ECO:0000313" key="2">
    <source>
        <dbReference type="EMBL" id="KRK47431.1"/>
    </source>
</evidence>
<comment type="similarity">
    <text evidence="1">Belongs to the ROK (NagC/XylR) family.</text>
</comment>
<evidence type="ECO:0000313" key="3">
    <source>
        <dbReference type="Proteomes" id="UP000050911"/>
    </source>
</evidence>
<dbReference type="RefSeq" id="WP_054659907.1">
    <property type="nucleotide sequence ID" value="NZ_AZCX01000009.1"/>
</dbReference>
<dbReference type="InterPro" id="IPR000600">
    <property type="entry name" value="ROK"/>
</dbReference>
<gene>
    <name evidence="2" type="ORF">FC96_GL002552</name>
</gene>
<dbReference type="Gene3D" id="3.30.420.40">
    <property type="match status" value="2"/>
</dbReference>
<reference evidence="2 3" key="1">
    <citation type="journal article" date="2015" name="Genome Announc.">
        <title>Expanding the biotechnology potential of lactobacilli through comparative genomics of 213 strains and associated genera.</title>
        <authorList>
            <person name="Sun Z."/>
            <person name="Harris H.M."/>
            <person name="McCann A."/>
            <person name="Guo C."/>
            <person name="Argimon S."/>
            <person name="Zhang W."/>
            <person name="Yang X."/>
            <person name="Jeffery I.B."/>
            <person name="Cooney J.C."/>
            <person name="Kagawa T.F."/>
            <person name="Liu W."/>
            <person name="Song Y."/>
            <person name="Salvetti E."/>
            <person name="Wrobel A."/>
            <person name="Rasinkangas P."/>
            <person name="Parkhill J."/>
            <person name="Rea M.C."/>
            <person name="O'Sullivan O."/>
            <person name="Ritari J."/>
            <person name="Douillard F.P."/>
            <person name="Paul Ross R."/>
            <person name="Yang R."/>
            <person name="Briner A.E."/>
            <person name="Felis G.E."/>
            <person name="de Vos W.M."/>
            <person name="Barrangou R."/>
            <person name="Klaenhammer T.R."/>
            <person name="Caufield P.W."/>
            <person name="Cui Y."/>
            <person name="Zhang H."/>
            <person name="O'Toole P.W."/>
        </authorList>
    </citation>
    <scope>NUCLEOTIDE SEQUENCE [LARGE SCALE GENOMIC DNA]</scope>
    <source>
        <strain evidence="2 3">JCM 15530</strain>
    </source>
</reference>
<comment type="caution">
    <text evidence="2">The sequence shown here is derived from an EMBL/GenBank/DDBJ whole genome shotgun (WGS) entry which is preliminary data.</text>
</comment>
<proteinExistence type="inferred from homology"/>
<dbReference type="EMBL" id="AZCX01000009">
    <property type="protein sequence ID" value="KRK47431.1"/>
    <property type="molecule type" value="Genomic_DNA"/>
</dbReference>
<accession>A0A0R1HX84</accession>
<organism evidence="2 3">
    <name type="scientific">Secundilactobacillus kimchicus JCM 15530</name>
    <dbReference type="NCBI Taxonomy" id="1302272"/>
    <lineage>
        <taxon>Bacteria</taxon>
        <taxon>Bacillati</taxon>
        <taxon>Bacillota</taxon>
        <taxon>Bacilli</taxon>
        <taxon>Lactobacillales</taxon>
        <taxon>Lactobacillaceae</taxon>
        <taxon>Secundilactobacillus</taxon>
    </lineage>
</organism>
<keyword evidence="2" id="KW-0418">Kinase</keyword>
<keyword evidence="2" id="KW-0808">Transferase</keyword>
<dbReference type="InterPro" id="IPR043129">
    <property type="entry name" value="ATPase_NBD"/>
</dbReference>
<dbReference type="OrthoDB" id="9795247at2"/>
<dbReference type="PANTHER" id="PTHR18964">
    <property type="entry name" value="ROK (REPRESSOR, ORF, KINASE) FAMILY"/>
    <property type="match status" value="1"/>
</dbReference>
<dbReference type="SUPFAM" id="SSF53067">
    <property type="entry name" value="Actin-like ATPase domain"/>
    <property type="match status" value="1"/>
</dbReference>